<evidence type="ECO:0000256" key="1">
    <source>
        <dbReference type="SAM" id="MobiDB-lite"/>
    </source>
</evidence>
<dbReference type="InterPro" id="IPR038718">
    <property type="entry name" value="SNF2-like_sf"/>
</dbReference>
<reference evidence="2 3" key="2">
    <citation type="submission" date="2017-02" db="EMBL/GenBank/DDBJ databases">
        <title>A genome survey and senescence transcriptome analysis in Lentinula edodes.</title>
        <authorList>
            <person name="Sakamoto Y."/>
            <person name="Nakade K."/>
            <person name="Sato S."/>
            <person name="Yoshida Y."/>
            <person name="Miyazaki K."/>
            <person name="Natsume S."/>
            <person name="Konno N."/>
        </authorList>
    </citation>
    <scope>NUCLEOTIDE SEQUENCE [LARGE SCALE GENOMIC DNA]</scope>
    <source>
        <strain evidence="2 3">NBRC 111202</strain>
    </source>
</reference>
<comment type="caution">
    <text evidence="2">The sequence shown here is derived from an EMBL/GenBank/DDBJ whole genome shotgun (WGS) entry which is preliminary data.</text>
</comment>
<dbReference type="Gene3D" id="3.40.50.10810">
    <property type="entry name" value="Tandem AAA-ATPase domain"/>
    <property type="match status" value="1"/>
</dbReference>
<protein>
    <submittedName>
        <fullName evidence="2">Rad26-like snf2 family dna-dependent atpase</fullName>
    </submittedName>
</protein>
<dbReference type="PANTHER" id="PTHR45629">
    <property type="entry name" value="SNF2/RAD54 FAMILY MEMBER"/>
    <property type="match status" value="1"/>
</dbReference>
<dbReference type="InterPro" id="IPR050496">
    <property type="entry name" value="SNF2_RAD54_helicase_repair"/>
</dbReference>
<feature type="region of interest" description="Disordered" evidence="1">
    <location>
        <begin position="302"/>
        <end position="390"/>
    </location>
</feature>
<dbReference type="AlphaFoldDB" id="A0A1Q3E2Z0"/>
<name>A0A1Q3E2Z0_LENED</name>
<evidence type="ECO:0000313" key="2">
    <source>
        <dbReference type="EMBL" id="GAW01603.1"/>
    </source>
</evidence>
<keyword evidence="3" id="KW-1185">Reference proteome</keyword>
<evidence type="ECO:0000313" key="3">
    <source>
        <dbReference type="Proteomes" id="UP000188533"/>
    </source>
</evidence>
<feature type="region of interest" description="Disordered" evidence="1">
    <location>
        <begin position="159"/>
        <end position="202"/>
    </location>
</feature>
<dbReference type="EMBL" id="BDGU01000067">
    <property type="protein sequence ID" value="GAW01603.1"/>
    <property type="molecule type" value="Genomic_DNA"/>
</dbReference>
<proteinExistence type="predicted"/>
<dbReference type="PANTHER" id="PTHR45629:SF7">
    <property type="entry name" value="DNA EXCISION REPAIR PROTEIN ERCC-6-RELATED"/>
    <property type="match status" value="1"/>
</dbReference>
<organism evidence="2 3">
    <name type="scientific">Lentinula edodes</name>
    <name type="common">Shiitake mushroom</name>
    <name type="synonym">Lentinus edodes</name>
    <dbReference type="NCBI Taxonomy" id="5353"/>
    <lineage>
        <taxon>Eukaryota</taxon>
        <taxon>Fungi</taxon>
        <taxon>Dikarya</taxon>
        <taxon>Basidiomycota</taxon>
        <taxon>Agaricomycotina</taxon>
        <taxon>Agaricomycetes</taxon>
        <taxon>Agaricomycetidae</taxon>
        <taxon>Agaricales</taxon>
        <taxon>Marasmiineae</taxon>
        <taxon>Omphalotaceae</taxon>
        <taxon>Lentinula</taxon>
    </lineage>
</organism>
<dbReference type="STRING" id="5353.A0A1Q3E2Z0"/>
<sequence length="462" mass="52650">MAVARIALYVGKMYFLIAGLRRTLRKTRSGRVTATRVFLPSIRSLSSKLSIQRFKEDFAILSKSFEALIYQSVRVIKIKVASLLDEAYFVFLKSFITYTTPSFNKDFGFQAWNLEVSVLRVIFKIRRYNLRAAYSYMSKVTPTNAGENVYKKREQDSIPAPLDYSSDSEFAAGPVKPMEKGSGKRRNTKSKRESIRPAKKRKVVWSDSEDEEWMTSFDSSVNATNKSQINGKHTIKNPLAKYFDAVEIDHGSEDDADDEMQIEDDIDIDEDRQSGEDEDPAHIPKTMAAFLPVINTRRINIPPQTAVKDVEQTSHTEDDSSHTESDSEPPFPSTTSIKKADSSHTEDDSDIELEIEKGDYFSQNRNESDKEMDSPQINPRPGFQSPESSVNEPFFLDPGNNIKIPSTINIFLRDYQRNGVQFFYERYRAGRGGLLGDDMGLVIYLFSSFRSFYNIHFSPFLG</sequence>
<accession>A0A1Q3E2Z0</accession>
<feature type="compositionally biased region" description="Basic and acidic residues" evidence="1">
    <location>
        <begin position="308"/>
        <end position="325"/>
    </location>
</feature>
<dbReference type="Proteomes" id="UP000188533">
    <property type="component" value="Unassembled WGS sequence"/>
</dbReference>
<reference evidence="2 3" key="1">
    <citation type="submission" date="2016-08" db="EMBL/GenBank/DDBJ databases">
        <authorList>
            <consortium name="Lentinula edodes genome sequencing consortium"/>
            <person name="Sakamoto Y."/>
            <person name="Nakade K."/>
            <person name="Sato S."/>
            <person name="Yoshida Y."/>
            <person name="Miyazaki K."/>
            <person name="Natsume S."/>
            <person name="Konno N."/>
        </authorList>
    </citation>
    <scope>NUCLEOTIDE SEQUENCE [LARGE SCALE GENOMIC DNA]</scope>
    <source>
        <strain evidence="2 3">NBRC 111202</strain>
    </source>
</reference>
<gene>
    <name evidence="2" type="ORF">LENED_003210</name>
</gene>